<dbReference type="InterPro" id="IPR000489">
    <property type="entry name" value="Pterin-binding_dom"/>
</dbReference>
<dbReference type="PROSITE" id="PS50972">
    <property type="entry name" value="PTERIN_BINDING"/>
    <property type="match status" value="1"/>
</dbReference>
<dbReference type="EC" id="2.5.1.15" evidence="4 9"/>
<dbReference type="SUPFAM" id="SSF51717">
    <property type="entry name" value="Dihydropteroate synthetase-like"/>
    <property type="match status" value="1"/>
</dbReference>
<dbReference type="GO" id="GO:0004156">
    <property type="term" value="F:dihydropteroate synthase activity"/>
    <property type="evidence" value="ECO:0007669"/>
    <property type="project" value="UniProtKB-EC"/>
</dbReference>
<evidence type="ECO:0000256" key="3">
    <source>
        <dbReference type="ARBA" id="ARBA00004763"/>
    </source>
</evidence>
<keyword evidence="7 9" id="KW-0460">Magnesium</keyword>
<dbReference type="Proteomes" id="UP001062738">
    <property type="component" value="Unassembled WGS sequence"/>
</dbReference>
<keyword evidence="8 9" id="KW-0289">Folate biosynthesis</keyword>
<evidence type="ECO:0000313" key="11">
    <source>
        <dbReference type="EMBL" id="MCY7008672.1"/>
    </source>
</evidence>
<evidence type="ECO:0000256" key="6">
    <source>
        <dbReference type="ARBA" id="ARBA00022723"/>
    </source>
</evidence>
<sequence length="273" mass="30458">MKKISCGNKEIILGKRTLVMGILNVTPDSFSDGGRYNNLDSAMKQAEKLILDGADIIDVGGESTRPGHTQISSEEEISRVVPIIEKISKNLDTVISIDTYKYDVAEEAIKAGANIINDIWGLQYDKGEMAELVKKSNLPVIVMHNQSNEIYEKDIMLSLREFFEKTYKIVDKYGIDRDKIILDPGLGFGKNIEQNIEVMSRLNELKDMGPILLGASKKRFIGKLLNDLPFDERVEGTVATTVIGIEKGVDIVRVHNVLENKRACLVADGVYRK</sequence>
<dbReference type="Gene3D" id="3.20.20.20">
    <property type="entry name" value="Dihydropteroate synthase-like"/>
    <property type="match status" value="1"/>
</dbReference>
<dbReference type="PANTHER" id="PTHR20941:SF1">
    <property type="entry name" value="FOLIC ACID SYNTHESIS PROTEIN FOL1"/>
    <property type="match status" value="1"/>
</dbReference>
<dbReference type="Pfam" id="PF00809">
    <property type="entry name" value="Pterin_bind"/>
    <property type="match status" value="1"/>
</dbReference>
<dbReference type="PROSITE" id="PS00792">
    <property type="entry name" value="DHPS_1"/>
    <property type="match status" value="1"/>
</dbReference>
<keyword evidence="5 9" id="KW-0808">Transferase</keyword>
<dbReference type="InterPro" id="IPR045031">
    <property type="entry name" value="DHP_synth-like"/>
</dbReference>
<comment type="similarity">
    <text evidence="9">Belongs to the DHPS family.</text>
</comment>
<evidence type="ECO:0000256" key="5">
    <source>
        <dbReference type="ARBA" id="ARBA00022679"/>
    </source>
</evidence>
<dbReference type="PROSITE" id="PS00793">
    <property type="entry name" value="DHPS_2"/>
    <property type="match status" value="1"/>
</dbReference>
<dbReference type="NCBIfam" id="TIGR01496">
    <property type="entry name" value="DHPS"/>
    <property type="match status" value="1"/>
</dbReference>
<evidence type="ECO:0000256" key="9">
    <source>
        <dbReference type="RuleBase" id="RU361205"/>
    </source>
</evidence>
<dbReference type="EMBL" id="JAOXXL010000026">
    <property type="protein sequence ID" value="MCY7008672.1"/>
    <property type="molecule type" value="Genomic_DNA"/>
</dbReference>
<protein>
    <recommendedName>
        <fullName evidence="4 9">Dihydropteroate synthase</fullName>
        <shortName evidence="9">DHPS</shortName>
        <ecNumber evidence="4 9">2.5.1.15</ecNumber>
    </recommendedName>
    <alternativeName>
        <fullName evidence="9">Dihydropteroate pyrophosphorylase</fullName>
    </alternativeName>
</protein>
<accession>A0ABT4DJ99</accession>
<dbReference type="InterPro" id="IPR006390">
    <property type="entry name" value="DHP_synth_dom"/>
</dbReference>
<name>A0ABT4DJ99_FUSSI</name>
<evidence type="ECO:0000256" key="8">
    <source>
        <dbReference type="ARBA" id="ARBA00022909"/>
    </source>
</evidence>
<comment type="catalytic activity">
    <reaction evidence="1">
        <text>(7,8-dihydropterin-6-yl)methyl diphosphate + 4-aminobenzoate = 7,8-dihydropteroate + diphosphate</text>
        <dbReference type="Rhea" id="RHEA:19949"/>
        <dbReference type="ChEBI" id="CHEBI:17836"/>
        <dbReference type="ChEBI" id="CHEBI:17839"/>
        <dbReference type="ChEBI" id="CHEBI:33019"/>
        <dbReference type="ChEBI" id="CHEBI:72950"/>
        <dbReference type="EC" id="2.5.1.15"/>
    </reaction>
</comment>
<evidence type="ECO:0000313" key="12">
    <source>
        <dbReference type="Proteomes" id="UP001062738"/>
    </source>
</evidence>
<comment type="function">
    <text evidence="9">Catalyzes the condensation of para-aminobenzoate (pABA) with 6-hydroxymethyl-7,8-dihydropterin diphosphate (DHPt-PP) to form 7,8-dihydropteroate (H2Pte), the immediate precursor of folate derivatives.</text>
</comment>
<comment type="cofactor">
    <cofactor evidence="2 9">
        <name>Mg(2+)</name>
        <dbReference type="ChEBI" id="CHEBI:18420"/>
    </cofactor>
</comment>
<evidence type="ECO:0000256" key="7">
    <source>
        <dbReference type="ARBA" id="ARBA00022842"/>
    </source>
</evidence>
<evidence type="ECO:0000256" key="1">
    <source>
        <dbReference type="ARBA" id="ARBA00000012"/>
    </source>
</evidence>
<evidence type="ECO:0000259" key="10">
    <source>
        <dbReference type="PROSITE" id="PS50972"/>
    </source>
</evidence>
<comment type="caution">
    <text evidence="11">The sequence shown here is derived from an EMBL/GenBank/DDBJ whole genome shotgun (WGS) entry which is preliminary data.</text>
</comment>
<keyword evidence="12" id="KW-1185">Reference proteome</keyword>
<reference evidence="11" key="1">
    <citation type="submission" date="2022-09" db="EMBL/GenBank/DDBJ databases">
        <authorList>
            <person name="Zoaiter M."/>
        </authorList>
    </citation>
    <scope>NUCLEOTIDE SEQUENCE</scope>
    <source>
        <strain evidence="11">DSM 19848</strain>
    </source>
</reference>
<organism evidence="11 12">
    <name type="scientific">Fusobacterium simiae</name>
    <dbReference type="NCBI Taxonomy" id="855"/>
    <lineage>
        <taxon>Bacteria</taxon>
        <taxon>Fusobacteriati</taxon>
        <taxon>Fusobacteriota</taxon>
        <taxon>Fusobacteriia</taxon>
        <taxon>Fusobacteriales</taxon>
        <taxon>Fusobacteriaceae</taxon>
        <taxon>Fusobacterium</taxon>
    </lineage>
</organism>
<dbReference type="CDD" id="cd00739">
    <property type="entry name" value="DHPS"/>
    <property type="match status" value="1"/>
</dbReference>
<proteinExistence type="inferred from homology"/>
<comment type="pathway">
    <text evidence="3 9">Cofactor biosynthesis; tetrahydrofolate biosynthesis; 7,8-dihydrofolate from 2-amino-4-hydroxy-6-hydroxymethyl-7,8-dihydropteridine diphosphate and 4-aminobenzoate: step 1/2.</text>
</comment>
<gene>
    <name evidence="11" type="primary">folP</name>
    <name evidence="11" type="ORF">OCK72_08470</name>
</gene>
<dbReference type="PANTHER" id="PTHR20941">
    <property type="entry name" value="FOLATE SYNTHESIS PROTEINS"/>
    <property type="match status" value="1"/>
</dbReference>
<evidence type="ECO:0000256" key="2">
    <source>
        <dbReference type="ARBA" id="ARBA00001946"/>
    </source>
</evidence>
<evidence type="ECO:0000256" key="4">
    <source>
        <dbReference type="ARBA" id="ARBA00012458"/>
    </source>
</evidence>
<feature type="domain" description="Pterin-binding" evidence="10">
    <location>
        <begin position="17"/>
        <end position="265"/>
    </location>
</feature>
<dbReference type="InterPro" id="IPR011005">
    <property type="entry name" value="Dihydropteroate_synth-like_sf"/>
</dbReference>
<dbReference type="RefSeq" id="WP_265152498.1">
    <property type="nucleotide sequence ID" value="NZ_JAOXXL010000026.1"/>
</dbReference>
<keyword evidence="6 9" id="KW-0479">Metal-binding</keyword>